<reference evidence="8" key="1">
    <citation type="journal article" date="2021" name="Mol. Plant Pathol.">
        <title>A 20-kb lineage-specific genomic region tames virulence in pathogenic amphidiploid Verticillium longisporum.</title>
        <authorList>
            <person name="Harting R."/>
            <person name="Starke J."/>
            <person name="Kusch H."/>
            <person name="Poggeler S."/>
            <person name="Maurus I."/>
            <person name="Schluter R."/>
            <person name="Landesfeind M."/>
            <person name="Bulla I."/>
            <person name="Nowrousian M."/>
            <person name="de Jonge R."/>
            <person name="Stahlhut G."/>
            <person name="Hoff K.J."/>
            <person name="Asshauer K.P."/>
            <person name="Thurmer A."/>
            <person name="Stanke M."/>
            <person name="Daniel R."/>
            <person name="Morgenstern B."/>
            <person name="Thomma B.P.H.J."/>
            <person name="Kronstad J.W."/>
            <person name="Braus-Stromeyer S.A."/>
            <person name="Braus G.H."/>
        </authorList>
    </citation>
    <scope>NUCLEOTIDE SEQUENCE</scope>
    <source>
        <strain evidence="8">Vl32</strain>
    </source>
</reference>
<evidence type="ECO:0000256" key="2">
    <source>
        <dbReference type="ARBA" id="ARBA00023002"/>
    </source>
</evidence>
<dbReference type="FunFam" id="3.40.605.10:FF:000001">
    <property type="entry name" value="Aldehyde dehydrogenase 1"/>
    <property type="match status" value="1"/>
</dbReference>
<feature type="active site" evidence="5">
    <location>
        <position position="256"/>
    </location>
</feature>
<dbReference type="Pfam" id="PF00171">
    <property type="entry name" value="Aldedh"/>
    <property type="match status" value="1"/>
</dbReference>
<name>A0A8I3AX91_VERLO</name>
<dbReference type="InterPro" id="IPR016160">
    <property type="entry name" value="Ald_DH_CS_CYS"/>
</dbReference>
<dbReference type="InterPro" id="IPR016161">
    <property type="entry name" value="Ald_DH/histidinol_DH"/>
</dbReference>
<dbReference type="InterPro" id="IPR015590">
    <property type="entry name" value="Aldehyde_DH_dom"/>
</dbReference>
<dbReference type="PROSITE" id="PS00687">
    <property type="entry name" value="ALDEHYDE_DEHYDR_GLU"/>
    <property type="match status" value="1"/>
</dbReference>
<dbReference type="EC" id="1.2.1.3" evidence="3"/>
<evidence type="ECO:0000256" key="5">
    <source>
        <dbReference type="PROSITE-ProRule" id="PRU10007"/>
    </source>
</evidence>
<evidence type="ECO:0000256" key="3">
    <source>
        <dbReference type="ARBA" id="ARBA00024226"/>
    </source>
</evidence>
<dbReference type="Gene3D" id="3.40.309.10">
    <property type="entry name" value="Aldehyde Dehydrogenase, Chain A, domain 2"/>
    <property type="match status" value="1"/>
</dbReference>
<sequence>MVSLPPRKFFIGNEFVDSQHSNGQRITLLNPVDDSVVVDDLQLAGKEDVDRAVALANEAFRKGPWASFTGVQRAACLNKFADIVEKNVDHLAYCESLPTGRPIAGIIHMDLAHMAQVFRYYAGWADKIAGQSFSEDNGFAKIVRYEPLGVCASLASYNATFLYIGWKLAPALAAGNTVIFKPSEKSPLGILAMAPLFAEAGFPPGVVQFLTGARETGALLSSHQRIAKISFTGSIAAGRAVQEAATNSNLKKVTLELGGKSAAVVFDDVDFDLCVGCVGGGFLANSGQICVAASRVLIQESIATKFIQAIKEVFERARDGMGSSPLELSTQHGPVVDKSQFDRIMGYIEKGKQSAELVTGGNRKGSKGCFIEPTLFVNPTSDSPIWKEEIFGPVLTVKTFKTEKEAIELANDTVYGLACKEALINLIDCGTNMFPFFYSVSVHIRSLSSIACILGT</sequence>
<comment type="similarity">
    <text evidence="1 6">Belongs to the aldehyde dehydrogenase family.</text>
</comment>
<evidence type="ECO:0000313" key="9">
    <source>
        <dbReference type="Proteomes" id="UP000689129"/>
    </source>
</evidence>
<dbReference type="PANTHER" id="PTHR11699">
    <property type="entry name" value="ALDEHYDE DEHYDROGENASE-RELATED"/>
    <property type="match status" value="1"/>
</dbReference>
<dbReference type="PROSITE" id="PS00070">
    <property type="entry name" value="ALDEHYDE_DEHYDR_CYS"/>
    <property type="match status" value="1"/>
</dbReference>
<comment type="caution">
    <text evidence="8">The sequence shown here is derived from an EMBL/GenBank/DDBJ whole genome shotgun (WGS) entry which is preliminary data.</text>
</comment>
<dbReference type="OrthoDB" id="310895at2759"/>
<proteinExistence type="inferred from homology"/>
<gene>
    <name evidence="8" type="ORF">HYQ45_000871</name>
</gene>
<dbReference type="SUPFAM" id="SSF53720">
    <property type="entry name" value="ALDH-like"/>
    <property type="match status" value="1"/>
</dbReference>
<dbReference type="InterPro" id="IPR016162">
    <property type="entry name" value="Ald_DH_N"/>
</dbReference>
<organism evidence="8 9">
    <name type="scientific">Verticillium longisporum</name>
    <name type="common">Verticillium dahliae var. longisporum</name>
    <dbReference type="NCBI Taxonomy" id="100787"/>
    <lineage>
        <taxon>Eukaryota</taxon>
        <taxon>Fungi</taxon>
        <taxon>Dikarya</taxon>
        <taxon>Ascomycota</taxon>
        <taxon>Pezizomycotina</taxon>
        <taxon>Sordariomycetes</taxon>
        <taxon>Hypocreomycetidae</taxon>
        <taxon>Glomerellales</taxon>
        <taxon>Plectosphaerellaceae</taxon>
        <taxon>Verticillium</taxon>
    </lineage>
</organism>
<protein>
    <recommendedName>
        <fullName evidence="3">aldehyde dehydrogenase (NAD(+))</fullName>
        <ecNumber evidence="3">1.2.1.3</ecNumber>
    </recommendedName>
</protein>
<dbReference type="Gene3D" id="3.40.605.10">
    <property type="entry name" value="Aldehyde Dehydrogenase, Chain A, domain 1"/>
    <property type="match status" value="1"/>
</dbReference>
<dbReference type="GO" id="GO:0004029">
    <property type="term" value="F:aldehyde dehydrogenase (NAD+) activity"/>
    <property type="evidence" value="ECO:0007669"/>
    <property type="project" value="UniProtKB-EC"/>
</dbReference>
<evidence type="ECO:0000256" key="1">
    <source>
        <dbReference type="ARBA" id="ARBA00009986"/>
    </source>
</evidence>
<dbReference type="InterPro" id="IPR016163">
    <property type="entry name" value="Ald_DH_C"/>
</dbReference>
<dbReference type="EMBL" id="JAEMWZ010000013">
    <property type="protein sequence ID" value="KAG7142778.1"/>
    <property type="molecule type" value="Genomic_DNA"/>
</dbReference>
<evidence type="ECO:0000256" key="4">
    <source>
        <dbReference type="ARBA" id="ARBA00049194"/>
    </source>
</evidence>
<evidence type="ECO:0000313" key="8">
    <source>
        <dbReference type="EMBL" id="KAG7142778.1"/>
    </source>
</evidence>
<dbReference type="Proteomes" id="UP000689129">
    <property type="component" value="Unassembled WGS sequence"/>
</dbReference>
<keyword evidence="2 6" id="KW-0560">Oxidoreductase</keyword>
<dbReference type="InterPro" id="IPR029510">
    <property type="entry name" value="Ald_DH_CS_GLU"/>
</dbReference>
<evidence type="ECO:0000259" key="7">
    <source>
        <dbReference type="Pfam" id="PF00171"/>
    </source>
</evidence>
<evidence type="ECO:0000256" key="6">
    <source>
        <dbReference type="RuleBase" id="RU003345"/>
    </source>
</evidence>
<feature type="domain" description="Aldehyde dehydrogenase" evidence="7">
    <location>
        <begin position="21"/>
        <end position="419"/>
    </location>
</feature>
<dbReference type="AlphaFoldDB" id="A0A8I3AX91"/>
<accession>A0A8I3AX91</accession>
<comment type="catalytic activity">
    <reaction evidence="4">
        <text>an aldehyde + NAD(+) + H2O = a carboxylate + NADH + 2 H(+)</text>
        <dbReference type="Rhea" id="RHEA:16185"/>
        <dbReference type="ChEBI" id="CHEBI:15377"/>
        <dbReference type="ChEBI" id="CHEBI:15378"/>
        <dbReference type="ChEBI" id="CHEBI:17478"/>
        <dbReference type="ChEBI" id="CHEBI:29067"/>
        <dbReference type="ChEBI" id="CHEBI:57540"/>
        <dbReference type="ChEBI" id="CHEBI:57945"/>
        <dbReference type="EC" id="1.2.1.3"/>
    </reaction>
</comment>